<evidence type="ECO:0000313" key="2">
    <source>
        <dbReference type="EMBL" id="UWZ57352.1"/>
    </source>
</evidence>
<keyword evidence="3" id="KW-1185">Reference proteome</keyword>
<feature type="transmembrane region" description="Helical" evidence="1">
    <location>
        <begin position="119"/>
        <end position="143"/>
    </location>
</feature>
<evidence type="ECO:0008006" key="4">
    <source>
        <dbReference type="Google" id="ProtNLM"/>
    </source>
</evidence>
<dbReference type="EMBL" id="CP073767">
    <property type="protein sequence ID" value="UWZ57352.1"/>
    <property type="molecule type" value="Genomic_DNA"/>
</dbReference>
<protein>
    <recommendedName>
        <fullName evidence="4">DUF2637 domain-containing protein</fullName>
    </recommendedName>
</protein>
<keyword evidence="1" id="KW-0472">Membrane</keyword>
<feature type="transmembrane region" description="Helical" evidence="1">
    <location>
        <begin position="89"/>
        <end position="107"/>
    </location>
</feature>
<name>A0A9Q9IP78_9ACTN</name>
<dbReference type="AlphaFoldDB" id="A0A9Q9IP78"/>
<reference evidence="2" key="1">
    <citation type="submission" date="2021-04" db="EMBL/GenBank/DDBJ databases">
        <title>Dactylosporangium aurantiacum NRRL B-8018 full assembly.</title>
        <authorList>
            <person name="Hartkoorn R.C."/>
            <person name="Beaudoing E."/>
            <person name="Hot D."/>
        </authorList>
    </citation>
    <scope>NUCLEOTIDE SEQUENCE</scope>
    <source>
        <strain evidence="2">NRRL B-8018</strain>
    </source>
</reference>
<evidence type="ECO:0000256" key="1">
    <source>
        <dbReference type="SAM" id="Phobius"/>
    </source>
</evidence>
<organism evidence="2 3">
    <name type="scientific">Dactylosporangium aurantiacum</name>
    <dbReference type="NCBI Taxonomy" id="35754"/>
    <lineage>
        <taxon>Bacteria</taxon>
        <taxon>Bacillati</taxon>
        <taxon>Actinomycetota</taxon>
        <taxon>Actinomycetes</taxon>
        <taxon>Micromonosporales</taxon>
        <taxon>Micromonosporaceae</taxon>
        <taxon>Dactylosporangium</taxon>
    </lineage>
</organism>
<feature type="transmembrane region" description="Helical" evidence="1">
    <location>
        <begin position="30"/>
        <end position="52"/>
    </location>
</feature>
<feature type="transmembrane region" description="Helical" evidence="1">
    <location>
        <begin position="64"/>
        <end position="84"/>
    </location>
</feature>
<sequence>MSPAERADLARRLARLLPAPAADARARRRFVVVVATASLLMIPWVAALAWTLPPRYLAGHWRATWVGFDLVLAAALALTAWAAVRRRQIVVLTALVSATLLACDAWFDLMTAAGPDRWVSLATAVLLELPLAVWLCHVSHTLVRHSMRRMLTLSGETATDLPLRRMPLFGVPPRRR</sequence>
<dbReference type="RefSeq" id="WP_052386933.1">
    <property type="nucleotide sequence ID" value="NZ_CP073767.1"/>
</dbReference>
<keyword evidence="1" id="KW-0812">Transmembrane</keyword>
<keyword evidence="1" id="KW-1133">Transmembrane helix</keyword>
<dbReference type="KEGG" id="daur:Daura_15000"/>
<dbReference type="Proteomes" id="UP001058003">
    <property type="component" value="Chromosome"/>
</dbReference>
<proteinExistence type="predicted"/>
<accession>A0A9Q9IP78</accession>
<gene>
    <name evidence="2" type="ORF">Daura_15000</name>
</gene>
<evidence type="ECO:0000313" key="3">
    <source>
        <dbReference type="Proteomes" id="UP001058003"/>
    </source>
</evidence>
<dbReference type="OrthoDB" id="4948328at2"/>